<dbReference type="Proteomes" id="UP001195571">
    <property type="component" value="Unassembled WGS sequence"/>
</dbReference>
<evidence type="ECO:0000256" key="7">
    <source>
        <dbReference type="ARBA" id="ARBA00048539"/>
    </source>
</evidence>
<comment type="function">
    <text evidence="8">Ligates lysine onto the cytidine present at position 34 of the AUA codon-specific tRNA(Ile) that contains the anticodon CAU, in an ATP-dependent manner. Cytidine is converted to lysidine, thus changing the amino acid specificity of the tRNA from methionine to isoleucine.</text>
</comment>
<evidence type="ECO:0000256" key="1">
    <source>
        <dbReference type="ARBA" id="ARBA00004496"/>
    </source>
</evidence>
<comment type="domain">
    <text evidence="8">The N-terminal region contains the highly conserved SGGXDS motif, predicted to be a P-loop motif involved in ATP binding.</text>
</comment>
<feature type="binding site" evidence="8">
    <location>
        <begin position="18"/>
        <end position="23"/>
    </location>
    <ligand>
        <name>ATP</name>
        <dbReference type="ChEBI" id="CHEBI:30616"/>
    </ligand>
</feature>
<comment type="subcellular location">
    <subcellularLocation>
        <location evidence="1 8">Cytoplasm</location>
    </subcellularLocation>
</comment>
<comment type="similarity">
    <text evidence="8">Belongs to the tRNA(Ile)-lysidine synthase family.</text>
</comment>
<evidence type="ECO:0000256" key="6">
    <source>
        <dbReference type="ARBA" id="ARBA00022840"/>
    </source>
</evidence>
<dbReference type="RefSeq" id="WP_203552214.1">
    <property type="nucleotide sequence ID" value="NZ_JACAOD020000006.1"/>
</dbReference>
<dbReference type="InterPro" id="IPR012094">
    <property type="entry name" value="tRNA_Ile_lys_synt"/>
</dbReference>
<evidence type="ECO:0000256" key="2">
    <source>
        <dbReference type="ARBA" id="ARBA00022490"/>
    </source>
</evidence>
<dbReference type="Gene3D" id="3.40.50.620">
    <property type="entry name" value="HUPs"/>
    <property type="match status" value="1"/>
</dbReference>
<dbReference type="InterPro" id="IPR011063">
    <property type="entry name" value="TilS/TtcA_N"/>
</dbReference>
<proteinExistence type="inferred from homology"/>
<protein>
    <recommendedName>
        <fullName evidence="8">tRNA(Ile)-lysidine synthase</fullName>
        <ecNumber evidence="8">6.3.4.19</ecNumber>
    </recommendedName>
    <alternativeName>
        <fullName evidence="8">tRNA(Ile)-2-lysyl-cytidine synthase</fullName>
    </alternativeName>
    <alternativeName>
        <fullName evidence="8">tRNA(Ile)-lysidine synthetase</fullName>
    </alternativeName>
</protein>
<keyword evidence="5 8" id="KW-0547">Nucleotide-binding</keyword>
<evidence type="ECO:0000313" key="11">
    <source>
        <dbReference type="Proteomes" id="UP001195571"/>
    </source>
</evidence>
<name>A0ABS5CY99_9MOLU</name>
<dbReference type="InterPro" id="IPR012796">
    <property type="entry name" value="Lysidine-tRNA-synth_C"/>
</dbReference>
<dbReference type="PANTHER" id="PTHR43033">
    <property type="entry name" value="TRNA(ILE)-LYSIDINE SYNTHASE-RELATED"/>
    <property type="match status" value="1"/>
</dbReference>
<dbReference type="PANTHER" id="PTHR43033:SF1">
    <property type="entry name" value="TRNA(ILE)-LYSIDINE SYNTHASE-RELATED"/>
    <property type="match status" value="1"/>
</dbReference>
<keyword evidence="2 8" id="KW-0963">Cytoplasm</keyword>
<feature type="domain" description="Lysidine-tRNA(Ile) synthetase C-terminal" evidence="9">
    <location>
        <begin position="378"/>
        <end position="447"/>
    </location>
</feature>
<dbReference type="InterPro" id="IPR012795">
    <property type="entry name" value="tRNA_Ile_lys_synt_N"/>
</dbReference>
<dbReference type="GO" id="GO:0032267">
    <property type="term" value="F:tRNA(Ile)-lysidine synthase activity"/>
    <property type="evidence" value="ECO:0007669"/>
    <property type="project" value="UniProtKB-EC"/>
</dbReference>
<keyword evidence="3 8" id="KW-0436">Ligase</keyword>
<dbReference type="Pfam" id="PF01171">
    <property type="entry name" value="ATP_bind_3"/>
    <property type="match status" value="1"/>
</dbReference>
<dbReference type="EMBL" id="JACAOD020000006">
    <property type="protein sequence ID" value="MBP5835952.1"/>
    <property type="molecule type" value="Genomic_DNA"/>
</dbReference>
<dbReference type="SMART" id="SM00977">
    <property type="entry name" value="TilS_C"/>
    <property type="match status" value="1"/>
</dbReference>
<evidence type="ECO:0000256" key="8">
    <source>
        <dbReference type="HAMAP-Rule" id="MF_01161"/>
    </source>
</evidence>
<dbReference type="SUPFAM" id="SSF56037">
    <property type="entry name" value="PheT/TilS domain"/>
    <property type="match status" value="1"/>
</dbReference>
<comment type="caution">
    <text evidence="10">The sequence shown here is derived from an EMBL/GenBank/DDBJ whole genome shotgun (WGS) entry which is preliminary data.</text>
</comment>
<dbReference type="SUPFAM" id="SSF52402">
    <property type="entry name" value="Adenine nucleotide alpha hydrolases-like"/>
    <property type="match status" value="1"/>
</dbReference>
<evidence type="ECO:0000256" key="4">
    <source>
        <dbReference type="ARBA" id="ARBA00022694"/>
    </source>
</evidence>
<evidence type="ECO:0000259" key="9">
    <source>
        <dbReference type="SMART" id="SM00977"/>
    </source>
</evidence>
<dbReference type="CDD" id="cd01992">
    <property type="entry name" value="TilS_N"/>
    <property type="match status" value="1"/>
</dbReference>
<evidence type="ECO:0000256" key="5">
    <source>
        <dbReference type="ARBA" id="ARBA00022741"/>
    </source>
</evidence>
<keyword evidence="11" id="KW-1185">Reference proteome</keyword>
<dbReference type="HAMAP" id="MF_01161">
    <property type="entry name" value="tRNA_Ile_lys_synt"/>
    <property type="match status" value="1"/>
</dbReference>
<reference evidence="10" key="1">
    <citation type="submission" date="2021-04" db="EMBL/GenBank/DDBJ databases">
        <title>Genomic features of Candidatus Phytoplasma meliae isolate ChTYXIII (1SrXIII-G).</title>
        <authorList>
            <person name="Fernandez F.D."/>
            <person name="Conci L.R."/>
        </authorList>
    </citation>
    <scope>NUCLEOTIDE SEQUENCE [LARGE SCALE GENOMIC DNA]</scope>
    <source>
        <strain evidence="10">ChTYXIII-Mo</strain>
    </source>
</reference>
<evidence type="ECO:0000256" key="3">
    <source>
        <dbReference type="ARBA" id="ARBA00022598"/>
    </source>
</evidence>
<dbReference type="NCBIfam" id="TIGR02433">
    <property type="entry name" value="lysidine_TilS_C"/>
    <property type="match status" value="1"/>
</dbReference>
<organism evidence="10 11">
    <name type="scientific">Candidatus Phytoplasma meliae</name>
    <dbReference type="NCBI Taxonomy" id="1848402"/>
    <lineage>
        <taxon>Bacteria</taxon>
        <taxon>Bacillati</taxon>
        <taxon>Mycoplasmatota</taxon>
        <taxon>Mollicutes</taxon>
        <taxon>Acholeplasmatales</taxon>
        <taxon>Acholeplasmataceae</taxon>
        <taxon>Candidatus Phytoplasma</taxon>
        <taxon>16SrXIII (Mexican periwinkle virescence group)</taxon>
    </lineage>
</organism>
<accession>A0ABS5CY99</accession>
<keyword evidence="4 8" id="KW-0819">tRNA processing</keyword>
<gene>
    <name evidence="8 10" type="primary">tilS</name>
    <name evidence="10" type="ORF">CHTY_001780</name>
</gene>
<dbReference type="EC" id="6.3.4.19" evidence="8"/>
<evidence type="ECO:0000313" key="10">
    <source>
        <dbReference type="EMBL" id="MBP5835952.1"/>
    </source>
</evidence>
<dbReference type="NCBIfam" id="TIGR02432">
    <property type="entry name" value="lysidine_TilS_N"/>
    <property type="match status" value="1"/>
</dbReference>
<comment type="catalytic activity">
    <reaction evidence="7 8">
        <text>cytidine(34) in tRNA(Ile2) + L-lysine + ATP = lysidine(34) in tRNA(Ile2) + AMP + diphosphate + H(+)</text>
        <dbReference type="Rhea" id="RHEA:43744"/>
        <dbReference type="Rhea" id="RHEA-COMP:10625"/>
        <dbReference type="Rhea" id="RHEA-COMP:10670"/>
        <dbReference type="ChEBI" id="CHEBI:15378"/>
        <dbReference type="ChEBI" id="CHEBI:30616"/>
        <dbReference type="ChEBI" id="CHEBI:32551"/>
        <dbReference type="ChEBI" id="CHEBI:33019"/>
        <dbReference type="ChEBI" id="CHEBI:82748"/>
        <dbReference type="ChEBI" id="CHEBI:83665"/>
        <dbReference type="ChEBI" id="CHEBI:456215"/>
        <dbReference type="EC" id="6.3.4.19"/>
    </reaction>
</comment>
<sequence length="451" mass="52059">MKLSSKLDLQATYIIAVSGGVDSMVLLDFLRSQNITLKVVHFNHLMRPEALEDKRLVQSYCINHNIPFHYFKLHLTKADFQNKARLLRQAKLQQIACLYHTSKIITAHHLDDLAETILMKLGRGSTLLGYSGMQPQLFINKFVFLKPFLYTTKKEIMAYAKTYQVPFLEDKTNQETIYQRNYIRHRVIPYLQEKTAFLANVKRFSCQLLETHHFIRKTTLAFIKEQQLDHRQQGQQSSYVLLPSNKTIQTQTKSNSANPPLFDLKSFLLLDIVIQQDIILFLLEQANLNKNFGLIKSIVKGLNNPLKPNLSWCLHLGFYLVKSYFWFGLMTCNNLGMKTNNNLKPPLLAASSCSAAVAFFSSKIQPISYDSHHIILPLTIRHKKNGDILKFPFGTQKLKTFLINRKISLLQRNNLWLVVDASNNILWIPNLYINQVLGTNKCLYLALKDDI</sequence>
<dbReference type="InterPro" id="IPR014729">
    <property type="entry name" value="Rossmann-like_a/b/a_fold"/>
</dbReference>
<keyword evidence="6 8" id="KW-0067">ATP-binding</keyword>